<proteinExistence type="inferred from homology"/>
<feature type="domain" description="ETS" evidence="5">
    <location>
        <begin position="290"/>
        <end position="378"/>
    </location>
</feature>
<dbReference type="Gene3D" id="1.10.10.10">
    <property type="entry name" value="Winged helix-like DNA-binding domain superfamily/Winged helix DNA-binding domain"/>
    <property type="match status" value="1"/>
</dbReference>
<feature type="compositionally biased region" description="Basic and acidic residues" evidence="4">
    <location>
        <begin position="181"/>
        <end position="190"/>
    </location>
</feature>
<comment type="similarity">
    <text evidence="1 3">Belongs to the ETS family.</text>
</comment>
<dbReference type="PROSITE" id="PS50061">
    <property type="entry name" value="ETS_DOMAIN_3"/>
    <property type="match status" value="1"/>
</dbReference>
<dbReference type="PANTHER" id="PTHR11849:SF190">
    <property type="entry name" value="ETS-DOMAIN PROTEIN"/>
    <property type="match status" value="1"/>
</dbReference>
<dbReference type="Proteomes" id="UP001186944">
    <property type="component" value="Unassembled WGS sequence"/>
</dbReference>
<keyword evidence="2 3" id="KW-0238">DNA-binding</keyword>
<comment type="caution">
    <text evidence="6">The sequence shown here is derived from an EMBL/GenBank/DDBJ whole genome shotgun (WGS) entry which is preliminary data.</text>
</comment>
<feature type="compositionally biased region" description="Polar residues" evidence="4">
    <location>
        <begin position="157"/>
        <end position="180"/>
    </location>
</feature>
<dbReference type="EMBL" id="VSWD01000005">
    <property type="protein sequence ID" value="KAK3102391.1"/>
    <property type="molecule type" value="Genomic_DNA"/>
</dbReference>
<evidence type="ECO:0000256" key="4">
    <source>
        <dbReference type="SAM" id="MobiDB-lite"/>
    </source>
</evidence>
<keyword evidence="7" id="KW-1185">Reference proteome</keyword>
<dbReference type="InterPro" id="IPR036388">
    <property type="entry name" value="WH-like_DNA-bd_sf"/>
</dbReference>
<feature type="region of interest" description="Disordered" evidence="4">
    <location>
        <begin position="152"/>
        <end position="190"/>
    </location>
</feature>
<protein>
    <recommendedName>
        <fullName evidence="5">ETS domain-containing protein</fullName>
    </recommendedName>
</protein>
<dbReference type="InterPro" id="IPR036390">
    <property type="entry name" value="WH_DNA-bd_sf"/>
</dbReference>
<dbReference type="GO" id="GO:0000981">
    <property type="term" value="F:DNA-binding transcription factor activity, RNA polymerase II-specific"/>
    <property type="evidence" value="ECO:0007669"/>
    <property type="project" value="TreeGrafter"/>
</dbReference>
<evidence type="ECO:0000256" key="2">
    <source>
        <dbReference type="ARBA" id="ARBA00023125"/>
    </source>
</evidence>
<dbReference type="PANTHER" id="PTHR11849">
    <property type="entry name" value="ETS"/>
    <property type="match status" value="1"/>
</dbReference>
<dbReference type="SUPFAM" id="SSF46785">
    <property type="entry name" value="Winged helix' DNA-binding domain"/>
    <property type="match status" value="1"/>
</dbReference>
<dbReference type="AlphaFoldDB" id="A0AA89C1E2"/>
<keyword evidence="3" id="KW-0539">Nucleus</keyword>
<dbReference type="GO" id="GO:0030154">
    <property type="term" value="P:cell differentiation"/>
    <property type="evidence" value="ECO:0007669"/>
    <property type="project" value="TreeGrafter"/>
</dbReference>
<dbReference type="Pfam" id="PF00178">
    <property type="entry name" value="Ets"/>
    <property type="match status" value="1"/>
</dbReference>
<comment type="subcellular location">
    <subcellularLocation>
        <location evidence="3">Nucleus</location>
    </subcellularLocation>
</comment>
<evidence type="ECO:0000256" key="1">
    <source>
        <dbReference type="ARBA" id="ARBA00005562"/>
    </source>
</evidence>
<organism evidence="6 7">
    <name type="scientific">Pinctada imbricata</name>
    <name type="common">Atlantic pearl-oyster</name>
    <name type="synonym">Pinctada martensii</name>
    <dbReference type="NCBI Taxonomy" id="66713"/>
    <lineage>
        <taxon>Eukaryota</taxon>
        <taxon>Metazoa</taxon>
        <taxon>Spiralia</taxon>
        <taxon>Lophotrochozoa</taxon>
        <taxon>Mollusca</taxon>
        <taxon>Bivalvia</taxon>
        <taxon>Autobranchia</taxon>
        <taxon>Pteriomorphia</taxon>
        <taxon>Pterioida</taxon>
        <taxon>Pterioidea</taxon>
        <taxon>Pteriidae</taxon>
        <taxon>Pinctada</taxon>
    </lineage>
</organism>
<feature type="compositionally biased region" description="Basic and acidic residues" evidence="4">
    <location>
        <begin position="266"/>
        <end position="277"/>
    </location>
</feature>
<evidence type="ECO:0000256" key="3">
    <source>
        <dbReference type="RuleBase" id="RU004019"/>
    </source>
</evidence>
<dbReference type="GO" id="GO:0043565">
    <property type="term" value="F:sequence-specific DNA binding"/>
    <property type="evidence" value="ECO:0007669"/>
    <property type="project" value="InterPro"/>
</dbReference>
<dbReference type="SMART" id="SM00413">
    <property type="entry name" value="ETS"/>
    <property type="match status" value="1"/>
</dbReference>
<evidence type="ECO:0000259" key="5">
    <source>
        <dbReference type="PROSITE" id="PS50061"/>
    </source>
</evidence>
<dbReference type="PRINTS" id="PR00454">
    <property type="entry name" value="ETSDOMAIN"/>
</dbReference>
<evidence type="ECO:0000313" key="6">
    <source>
        <dbReference type="EMBL" id="KAK3102391.1"/>
    </source>
</evidence>
<dbReference type="InterPro" id="IPR000418">
    <property type="entry name" value="Ets_dom"/>
</dbReference>
<accession>A0AA89C1E2</accession>
<dbReference type="GO" id="GO:0005634">
    <property type="term" value="C:nucleus"/>
    <property type="evidence" value="ECO:0007669"/>
    <property type="project" value="UniProtKB-SubCell"/>
</dbReference>
<gene>
    <name evidence="6" type="ORF">FSP39_011071</name>
</gene>
<reference evidence="6" key="1">
    <citation type="submission" date="2019-08" db="EMBL/GenBank/DDBJ databases">
        <title>The improved chromosome-level genome for the pearl oyster Pinctada fucata martensii using PacBio sequencing and Hi-C.</title>
        <authorList>
            <person name="Zheng Z."/>
        </authorList>
    </citation>
    <scope>NUCLEOTIDE SEQUENCE</scope>
    <source>
        <strain evidence="6">ZZ-2019</strain>
        <tissue evidence="6">Adductor muscle</tissue>
    </source>
</reference>
<name>A0AA89C1E2_PINIB</name>
<sequence length="389" mass="44253">MRGSSNDGCEEGILFWSLFQGWSNFPAIIKLRTSVKPKKADVFNGIMAAHIFPSLADVLTESLDSDEFGPLDLSLANMAGTSTFPKGLDEHDFMNQHVLYEKEIKEEPKMQELSQPDDLLIHLPMWPDTVQLGNFDENVNNEVGLVECEVEIGQGSGTPSSGYPRSPGSTGDNSDYNSDSSFEHHNNYTDSKRMITLERVQLPPRMDIKQEFMPYNSDNKDNLNIHMESPSNIPHPSIIPPFYHDQTPDDDDEDQSMTDSGSESGSDSKESSEETRKRPGRKKGQTSSVYHLWEFIRDLLHDPQYCPRIIKWESKEEGIFRVVKSSEVAKQWGSKKKNRSKMTYEKLSRSLRYSRKEGYFADIPKDKGYPKKLCFKFGPKSHGWAHPGK</sequence>
<feature type="region of interest" description="Disordered" evidence="4">
    <location>
        <begin position="212"/>
        <end position="283"/>
    </location>
</feature>
<dbReference type="InterPro" id="IPR046328">
    <property type="entry name" value="ETS_fam"/>
</dbReference>
<evidence type="ECO:0000313" key="7">
    <source>
        <dbReference type="Proteomes" id="UP001186944"/>
    </source>
</evidence>